<accession>A0A167HVY3</accession>
<feature type="compositionally biased region" description="Basic and acidic residues" evidence="3">
    <location>
        <begin position="178"/>
        <end position="192"/>
    </location>
</feature>
<dbReference type="AlphaFoldDB" id="A0A167HVY3"/>
<feature type="region of interest" description="Disordered" evidence="3">
    <location>
        <begin position="1"/>
        <end position="52"/>
    </location>
</feature>
<gene>
    <name evidence="5" type="ORF">CALVIDRAFT_541381</name>
</gene>
<evidence type="ECO:0000259" key="4">
    <source>
        <dbReference type="PROSITE" id="PS51279"/>
    </source>
</evidence>
<keyword evidence="6" id="KW-1185">Reference proteome</keyword>
<dbReference type="Pfam" id="PF07572">
    <property type="entry name" value="BCNT"/>
    <property type="match status" value="1"/>
</dbReference>
<dbReference type="PANTHER" id="PTHR48407:SF1">
    <property type="entry name" value="CRANIOFACIAL DEVELOPMENT PROTEIN 1"/>
    <property type="match status" value="1"/>
</dbReference>
<dbReference type="GO" id="GO:0000812">
    <property type="term" value="C:Swr1 complex"/>
    <property type="evidence" value="ECO:0007669"/>
    <property type="project" value="TreeGrafter"/>
</dbReference>
<dbReference type="PROSITE" id="PS51279">
    <property type="entry name" value="BCNT_C"/>
    <property type="match status" value="1"/>
</dbReference>
<evidence type="ECO:0000313" key="6">
    <source>
        <dbReference type="Proteomes" id="UP000076738"/>
    </source>
</evidence>
<dbReference type="PANTHER" id="PTHR48407">
    <property type="entry name" value="CRANIOFACIAL DEVELOPMENT PROTEIN 1"/>
    <property type="match status" value="1"/>
</dbReference>
<evidence type="ECO:0000256" key="2">
    <source>
        <dbReference type="ARBA" id="ARBA00019138"/>
    </source>
</evidence>
<evidence type="ECO:0000256" key="3">
    <source>
        <dbReference type="SAM" id="MobiDB-lite"/>
    </source>
</evidence>
<reference evidence="5 6" key="1">
    <citation type="journal article" date="2016" name="Mol. Biol. Evol.">
        <title>Comparative Genomics of Early-Diverging Mushroom-Forming Fungi Provides Insights into the Origins of Lignocellulose Decay Capabilities.</title>
        <authorList>
            <person name="Nagy L.G."/>
            <person name="Riley R."/>
            <person name="Tritt A."/>
            <person name="Adam C."/>
            <person name="Daum C."/>
            <person name="Floudas D."/>
            <person name="Sun H."/>
            <person name="Yadav J.S."/>
            <person name="Pangilinan J."/>
            <person name="Larsson K.H."/>
            <person name="Matsuura K."/>
            <person name="Barry K."/>
            <person name="Labutti K."/>
            <person name="Kuo R."/>
            <person name="Ohm R.A."/>
            <person name="Bhattacharya S.S."/>
            <person name="Shirouzu T."/>
            <person name="Yoshinaga Y."/>
            <person name="Martin F.M."/>
            <person name="Grigoriev I.V."/>
            <person name="Hibbett D.S."/>
        </authorList>
    </citation>
    <scope>NUCLEOTIDE SEQUENCE [LARGE SCALE GENOMIC DNA]</scope>
    <source>
        <strain evidence="5 6">TUFC12733</strain>
    </source>
</reference>
<sequence length="225" mass="24936">MDANLSDDDDQDYKPPSDDDSFESAGEPSSKKARLAAPPATRDKGTTDQDRQAVWEDFQAAVAGMRPRVKDIEMIEIEIQYKFVGKEIREKKMVPAGSEEAKRWSASKTPEGATTSATDTDTATALPEPPASTALVSGSMPNRPKPGPRKPRVNLISSKPKKLTMLEKSAMDWAAHLAETDKSTKEELEANRRSGGSLAKHDFLDRVGVRRQEEVEKERGQKRRR</sequence>
<dbReference type="OrthoDB" id="445677at2759"/>
<feature type="compositionally biased region" description="Basic and acidic residues" evidence="3">
    <location>
        <begin position="93"/>
        <end position="103"/>
    </location>
</feature>
<proteinExistence type="inferred from homology"/>
<name>A0A167HVY3_CALVF</name>
<dbReference type="Proteomes" id="UP000076738">
    <property type="component" value="Unassembled WGS sequence"/>
</dbReference>
<feature type="compositionally biased region" description="Basic and acidic residues" evidence="3">
    <location>
        <begin position="41"/>
        <end position="52"/>
    </location>
</feature>
<organism evidence="5 6">
    <name type="scientific">Calocera viscosa (strain TUFC12733)</name>
    <dbReference type="NCBI Taxonomy" id="1330018"/>
    <lineage>
        <taxon>Eukaryota</taxon>
        <taxon>Fungi</taxon>
        <taxon>Dikarya</taxon>
        <taxon>Basidiomycota</taxon>
        <taxon>Agaricomycotina</taxon>
        <taxon>Dacrymycetes</taxon>
        <taxon>Dacrymycetales</taxon>
        <taxon>Dacrymycetaceae</taxon>
        <taxon>Calocera</taxon>
    </lineage>
</organism>
<feature type="compositionally biased region" description="Basic and acidic residues" evidence="3">
    <location>
        <begin position="199"/>
        <end position="219"/>
    </location>
</feature>
<dbReference type="InterPro" id="IPR011421">
    <property type="entry name" value="BCNT-C"/>
</dbReference>
<dbReference type="STRING" id="1330018.A0A167HVY3"/>
<feature type="domain" description="BCNT-C" evidence="4">
    <location>
        <begin position="143"/>
        <end position="225"/>
    </location>
</feature>
<dbReference type="EMBL" id="KV417315">
    <property type="protein sequence ID" value="KZO92041.1"/>
    <property type="molecule type" value="Genomic_DNA"/>
</dbReference>
<feature type="compositionally biased region" description="Acidic residues" evidence="3">
    <location>
        <begin position="1"/>
        <end position="11"/>
    </location>
</feature>
<comment type="similarity">
    <text evidence="1">Belongs to the SWC5 family.</text>
</comment>
<feature type="compositionally biased region" description="Low complexity" evidence="3">
    <location>
        <begin position="113"/>
        <end position="125"/>
    </location>
</feature>
<evidence type="ECO:0000313" key="5">
    <source>
        <dbReference type="EMBL" id="KZO92041.1"/>
    </source>
</evidence>
<feature type="region of interest" description="Disordered" evidence="3">
    <location>
        <begin position="93"/>
        <end position="161"/>
    </location>
</feature>
<evidence type="ECO:0000256" key="1">
    <source>
        <dbReference type="ARBA" id="ARBA00010465"/>
    </source>
</evidence>
<protein>
    <recommendedName>
        <fullName evidence="2">SWR1-complex protein 5</fullName>
    </recommendedName>
</protein>
<feature type="region of interest" description="Disordered" evidence="3">
    <location>
        <begin position="177"/>
        <end position="225"/>
    </location>
</feature>
<dbReference type="InterPro" id="IPR027124">
    <property type="entry name" value="Swc5/CFDP1/2"/>
</dbReference>